<evidence type="ECO:0000313" key="1">
    <source>
        <dbReference type="EMBL" id="PRO74617.1"/>
    </source>
</evidence>
<reference evidence="2" key="1">
    <citation type="journal article" date="2020" name="Int. J. Syst. Evol. Microbiol.">
        <title>Alteromonas alba sp. nov., a marine bacterium isolated from the seawater of the West Pacific Ocean.</title>
        <authorList>
            <person name="Sun C."/>
            <person name="Wu Y.-H."/>
            <person name="Xamxidin M."/>
            <person name="Cheng H."/>
            <person name="Xu X.-W."/>
        </authorList>
    </citation>
    <scope>NUCLEOTIDE SEQUENCE [LARGE SCALE GENOMIC DNA]</scope>
    <source>
        <strain evidence="2">190</strain>
    </source>
</reference>
<evidence type="ECO:0000313" key="2">
    <source>
        <dbReference type="Proteomes" id="UP000238949"/>
    </source>
</evidence>
<protein>
    <submittedName>
        <fullName evidence="1">Uncharacterized protein</fullName>
    </submittedName>
</protein>
<dbReference type="EMBL" id="PVNP01000047">
    <property type="protein sequence ID" value="PRO74617.1"/>
    <property type="molecule type" value="Genomic_DNA"/>
</dbReference>
<comment type="caution">
    <text evidence="1">The sequence shown here is derived from an EMBL/GenBank/DDBJ whole genome shotgun (WGS) entry which is preliminary data.</text>
</comment>
<keyword evidence="2" id="KW-1185">Reference proteome</keyword>
<gene>
    <name evidence="1" type="ORF">C6Y40_05785</name>
</gene>
<name>A0A2S9VDT5_9ALTE</name>
<sequence>MDVVVVVVFFILALFALVKRWSVPPQELVDDYYKVANVKVWRQEQTIQFGAQKMPVGDISRLAIEGRGKPNKFPTLVLYFVDPNVKEWEIARFPPTRIDEANSVQSLIREAVEKAGGRSLVCLDCFSD</sequence>
<dbReference type="Proteomes" id="UP000238949">
    <property type="component" value="Unassembled WGS sequence"/>
</dbReference>
<accession>A0A2S9VDT5</accession>
<dbReference type="AlphaFoldDB" id="A0A2S9VDT5"/>
<proteinExistence type="predicted"/>
<organism evidence="1 2">
    <name type="scientific">Alteromonas alba</name>
    <dbReference type="NCBI Taxonomy" id="2079529"/>
    <lineage>
        <taxon>Bacteria</taxon>
        <taxon>Pseudomonadati</taxon>
        <taxon>Pseudomonadota</taxon>
        <taxon>Gammaproteobacteria</taxon>
        <taxon>Alteromonadales</taxon>
        <taxon>Alteromonadaceae</taxon>
        <taxon>Alteromonas/Salinimonas group</taxon>
        <taxon>Alteromonas</taxon>
    </lineage>
</organism>